<reference evidence="2" key="2">
    <citation type="submission" date="2023-05" db="EMBL/GenBank/DDBJ databases">
        <authorList>
            <consortium name="Lawrence Berkeley National Laboratory"/>
            <person name="Steindorff A."/>
            <person name="Hensen N."/>
            <person name="Bonometti L."/>
            <person name="Westerberg I."/>
            <person name="Brannstrom I.O."/>
            <person name="Guillou S."/>
            <person name="Cros-Aarteil S."/>
            <person name="Calhoun S."/>
            <person name="Haridas S."/>
            <person name="Kuo A."/>
            <person name="Mondo S."/>
            <person name="Pangilinan J."/>
            <person name="Riley R."/>
            <person name="Labutti K."/>
            <person name="Andreopoulos B."/>
            <person name="Lipzen A."/>
            <person name="Chen C."/>
            <person name="Yanf M."/>
            <person name="Daum C."/>
            <person name="Ng V."/>
            <person name="Clum A."/>
            <person name="Ohm R."/>
            <person name="Martin F."/>
            <person name="Silar P."/>
            <person name="Natvig D."/>
            <person name="Lalanne C."/>
            <person name="Gautier V."/>
            <person name="Ament-Velasquez S.L."/>
            <person name="Kruys A."/>
            <person name="Hutchinson M.I."/>
            <person name="Powell A.J."/>
            <person name="Barry K."/>
            <person name="Miller A.N."/>
            <person name="Grigoriev I.V."/>
            <person name="Debuchy R."/>
            <person name="Gladieux P."/>
            <person name="Thoren M.H."/>
            <person name="Johannesson H."/>
        </authorList>
    </citation>
    <scope>NUCLEOTIDE SEQUENCE</scope>
    <source>
        <strain evidence="2">CBS 123565</strain>
    </source>
</reference>
<comment type="caution">
    <text evidence="2">The sequence shown here is derived from an EMBL/GenBank/DDBJ whole genome shotgun (WGS) entry which is preliminary data.</text>
</comment>
<dbReference type="AlphaFoldDB" id="A0AAN6UD96"/>
<evidence type="ECO:0000256" key="1">
    <source>
        <dbReference type="SAM" id="MobiDB-lite"/>
    </source>
</evidence>
<accession>A0AAN6UD96</accession>
<protein>
    <submittedName>
        <fullName evidence="2">Uncharacterized protein</fullName>
    </submittedName>
</protein>
<gene>
    <name evidence="2" type="ORF">BT67DRAFT_217405</name>
</gene>
<dbReference type="EMBL" id="MU853435">
    <property type="protein sequence ID" value="KAK4130574.1"/>
    <property type="molecule type" value="Genomic_DNA"/>
</dbReference>
<dbReference type="Proteomes" id="UP001304895">
    <property type="component" value="Unassembled WGS sequence"/>
</dbReference>
<proteinExistence type="predicted"/>
<evidence type="ECO:0000313" key="3">
    <source>
        <dbReference type="Proteomes" id="UP001304895"/>
    </source>
</evidence>
<name>A0AAN6UD96_9PEZI</name>
<evidence type="ECO:0000313" key="2">
    <source>
        <dbReference type="EMBL" id="KAK4130574.1"/>
    </source>
</evidence>
<organism evidence="2 3">
    <name type="scientific">Trichocladium antarcticum</name>
    <dbReference type="NCBI Taxonomy" id="1450529"/>
    <lineage>
        <taxon>Eukaryota</taxon>
        <taxon>Fungi</taxon>
        <taxon>Dikarya</taxon>
        <taxon>Ascomycota</taxon>
        <taxon>Pezizomycotina</taxon>
        <taxon>Sordariomycetes</taxon>
        <taxon>Sordariomycetidae</taxon>
        <taxon>Sordariales</taxon>
        <taxon>Chaetomiaceae</taxon>
        <taxon>Trichocladium</taxon>
    </lineage>
</organism>
<keyword evidence="3" id="KW-1185">Reference proteome</keyword>
<reference evidence="2" key="1">
    <citation type="journal article" date="2023" name="Mol. Phylogenet. Evol.">
        <title>Genome-scale phylogeny and comparative genomics of the fungal order Sordariales.</title>
        <authorList>
            <person name="Hensen N."/>
            <person name="Bonometti L."/>
            <person name="Westerberg I."/>
            <person name="Brannstrom I.O."/>
            <person name="Guillou S."/>
            <person name="Cros-Aarteil S."/>
            <person name="Calhoun S."/>
            <person name="Haridas S."/>
            <person name="Kuo A."/>
            <person name="Mondo S."/>
            <person name="Pangilinan J."/>
            <person name="Riley R."/>
            <person name="LaButti K."/>
            <person name="Andreopoulos B."/>
            <person name="Lipzen A."/>
            <person name="Chen C."/>
            <person name="Yan M."/>
            <person name="Daum C."/>
            <person name="Ng V."/>
            <person name="Clum A."/>
            <person name="Steindorff A."/>
            <person name="Ohm R.A."/>
            <person name="Martin F."/>
            <person name="Silar P."/>
            <person name="Natvig D.O."/>
            <person name="Lalanne C."/>
            <person name="Gautier V."/>
            <person name="Ament-Velasquez S.L."/>
            <person name="Kruys A."/>
            <person name="Hutchinson M.I."/>
            <person name="Powell A.J."/>
            <person name="Barry K."/>
            <person name="Miller A.N."/>
            <person name="Grigoriev I.V."/>
            <person name="Debuchy R."/>
            <person name="Gladieux P."/>
            <person name="Hiltunen Thoren M."/>
            <person name="Johannesson H."/>
        </authorList>
    </citation>
    <scope>NUCLEOTIDE SEQUENCE</scope>
    <source>
        <strain evidence="2">CBS 123565</strain>
    </source>
</reference>
<sequence>MSQRDQRPRHRQALPKASRAQAVRLSTGRLRQCTSKSGKPKRVLSSACCLEVLVARRLARRRARHRFAAQRQLHTRRVMALTLSMARVAWRSLDDRTAASGPPGRDRLVPLGTGVSGGRAFTVGPGGMQLWCVAHSSSRLDGARPASGYRSSRWLMVDWHGRVVRSWPNVGWGARVGRSPVTTPD</sequence>
<feature type="region of interest" description="Disordered" evidence="1">
    <location>
        <begin position="1"/>
        <end position="37"/>
    </location>
</feature>